<proteinExistence type="predicted"/>
<reference evidence="1 2" key="1">
    <citation type="submission" date="2024-04" db="EMBL/GenBank/DDBJ databases">
        <title>The reference genome of an endangered Asteraceae, Deinandra increscens subsp. villosa, native to the Central Coast of California.</title>
        <authorList>
            <person name="Guilliams M."/>
            <person name="Hasenstab-Lehman K."/>
            <person name="Meyer R."/>
            <person name="Mcevoy S."/>
        </authorList>
    </citation>
    <scope>NUCLEOTIDE SEQUENCE [LARGE SCALE GENOMIC DNA]</scope>
    <source>
        <tissue evidence="1">Leaf</tissue>
    </source>
</reference>
<dbReference type="PANTHER" id="PTHR33356">
    <property type="entry name" value="TIP41-LIKE PROTEIN"/>
    <property type="match status" value="1"/>
</dbReference>
<accession>A0AAP0DRK1</accession>
<sequence>MALPVTAEDHSNTRTEEATTADLSFFSVLLRFELIVGFSDDSRSDLPGIRHTEIETTKRIRNGRLTRILRRKRRLAAPPVTGVFLPRQPGAPTEPVKNRGCSTVLLPDRVVRALDLKLESMGGDQSKLKSICIAQNRNIRDDL</sequence>
<evidence type="ECO:0000313" key="1">
    <source>
        <dbReference type="EMBL" id="KAK9075803.1"/>
    </source>
</evidence>
<gene>
    <name evidence="1" type="ORF">SSX86_004132</name>
</gene>
<dbReference type="AlphaFoldDB" id="A0AAP0DRK1"/>
<keyword evidence="2" id="KW-1185">Reference proteome</keyword>
<organism evidence="1 2">
    <name type="scientific">Deinandra increscens subsp. villosa</name>
    <dbReference type="NCBI Taxonomy" id="3103831"/>
    <lineage>
        <taxon>Eukaryota</taxon>
        <taxon>Viridiplantae</taxon>
        <taxon>Streptophyta</taxon>
        <taxon>Embryophyta</taxon>
        <taxon>Tracheophyta</taxon>
        <taxon>Spermatophyta</taxon>
        <taxon>Magnoliopsida</taxon>
        <taxon>eudicotyledons</taxon>
        <taxon>Gunneridae</taxon>
        <taxon>Pentapetalae</taxon>
        <taxon>asterids</taxon>
        <taxon>campanulids</taxon>
        <taxon>Asterales</taxon>
        <taxon>Asteraceae</taxon>
        <taxon>Asteroideae</taxon>
        <taxon>Heliantheae alliance</taxon>
        <taxon>Madieae</taxon>
        <taxon>Madiinae</taxon>
        <taxon>Deinandra</taxon>
    </lineage>
</organism>
<protein>
    <submittedName>
        <fullName evidence="1">Uncharacterized protein</fullName>
    </submittedName>
</protein>
<name>A0AAP0DRK1_9ASTR</name>
<evidence type="ECO:0000313" key="2">
    <source>
        <dbReference type="Proteomes" id="UP001408789"/>
    </source>
</evidence>
<comment type="caution">
    <text evidence="1">The sequence shown here is derived from an EMBL/GenBank/DDBJ whole genome shotgun (WGS) entry which is preliminary data.</text>
</comment>
<dbReference type="EMBL" id="JBCNJP010000007">
    <property type="protein sequence ID" value="KAK9075803.1"/>
    <property type="molecule type" value="Genomic_DNA"/>
</dbReference>
<dbReference type="PANTHER" id="PTHR33356:SF36">
    <property type="entry name" value="DUF4005 DOMAIN-CONTAINING PROTEIN"/>
    <property type="match status" value="1"/>
</dbReference>
<dbReference type="Proteomes" id="UP001408789">
    <property type="component" value="Unassembled WGS sequence"/>
</dbReference>